<dbReference type="GO" id="GO:0016853">
    <property type="term" value="F:isomerase activity"/>
    <property type="evidence" value="ECO:0007669"/>
    <property type="project" value="UniProtKB-KW"/>
</dbReference>
<dbReference type="SUPFAM" id="SSF51120">
    <property type="entry name" value="beta-Roll"/>
    <property type="match status" value="1"/>
</dbReference>
<dbReference type="PRINTS" id="PR00313">
    <property type="entry name" value="CABNDNGRPT"/>
</dbReference>
<dbReference type="EC" id="5.1.3.-" evidence="2"/>
<dbReference type="PROSITE" id="PS00330">
    <property type="entry name" value="HEMOLYSIN_CALCIUM"/>
    <property type="match status" value="1"/>
</dbReference>
<dbReference type="GO" id="GO:0005509">
    <property type="term" value="F:calcium ion binding"/>
    <property type="evidence" value="ECO:0007669"/>
    <property type="project" value="InterPro"/>
</dbReference>
<keyword evidence="2" id="KW-0413">Isomerase</keyword>
<dbReference type="EMBL" id="CWOW01000012">
    <property type="protein sequence ID" value="CSA78548.1"/>
    <property type="molecule type" value="Genomic_DNA"/>
</dbReference>
<dbReference type="Pfam" id="PF00353">
    <property type="entry name" value="HemolysinCabind"/>
    <property type="match status" value="1"/>
</dbReference>
<dbReference type="AlphaFoldDB" id="A0A655QZ37"/>
<reference evidence="2 3" key="1">
    <citation type="submission" date="2015-07" db="EMBL/GenBank/DDBJ databases">
        <authorList>
            <consortium name="Pathogen Informatics"/>
        </authorList>
    </citation>
    <scope>NUCLEOTIDE SEQUENCE [LARGE SCALE GENOMIC DNA]</scope>
    <source>
        <strain evidence="2 3">A51</strain>
    </source>
</reference>
<evidence type="ECO:0000313" key="2">
    <source>
        <dbReference type="EMBL" id="CSA78548.1"/>
    </source>
</evidence>
<sequence>MTAQIDEASGQKLTGITVSDVDYAGSHTNDVMKVTLSISEGILSVQAPAGSSVAVSYALDGSVILEGSPEAINALLNHSDSAYGLFVDAAAIAGTQINLTVTAQDMGVYFENASGMALEESKTYPIQVNPVANAPSLSMNPAFGYAQQIYANQSVSAQGIALLGAIAALTDLHETLSLRVDHLPAGASLSSTAGSVTDLGNGRWEVSPDALESLKVVGLEEGVHTLSLTALSTESDGSSAPSANSIDYRIEIAADGSLLDHRSATDDSLLVADNSGMTLLSGSGDDFVQGGAGDDVLVGGLGADILVGGTGADMFKWTLDGVDDKVDRIRDFNVSEGDSIDLIDVVQDLGNHLTMEQLLNNLSVSNQLTAQVVDNDVTLQVTTDNQVQQTIVIENLATQIDFTGMSSLDIIGTLLDLNLLRHD</sequence>
<dbReference type="InterPro" id="IPR011049">
    <property type="entry name" value="Serralysin-like_metalloprot_C"/>
</dbReference>
<accession>A0A655QZ37</accession>
<name>A0A655QZ37_VIBCL</name>
<dbReference type="Proteomes" id="UP000044806">
    <property type="component" value="Unassembled WGS sequence"/>
</dbReference>
<keyword evidence="1" id="KW-0106">Calcium</keyword>
<proteinExistence type="predicted"/>
<protein>
    <submittedName>
        <fullName evidence="2">RTX toxins and Ca2+-binding protein</fullName>
        <ecNumber evidence="2">5.1.3.-</ecNumber>
    </submittedName>
</protein>
<evidence type="ECO:0000313" key="3">
    <source>
        <dbReference type="Proteomes" id="UP000044806"/>
    </source>
</evidence>
<dbReference type="NCBIfam" id="TIGR03661">
    <property type="entry name" value="T1SS_VCA0849"/>
    <property type="match status" value="1"/>
</dbReference>
<organism evidence="2 3">
    <name type="scientific">Vibrio cholerae</name>
    <dbReference type="NCBI Taxonomy" id="666"/>
    <lineage>
        <taxon>Bacteria</taxon>
        <taxon>Pseudomonadati</taxon>
        <taxon>Pseudomonadota</taxon>
        <taxon>Gammaproteobacteria</taxon>
        <taxon>Vibrionales</taxon>
        <taxon>Vibrionaceae</taxon>
        <taxon>Vibrio</taxon>
    </lineage>
</organism>
<dbReference type="InterPro" id="IPR018511">
    <property type="entry name" value="Hemolysin-typ_Ca-bd_CS"/>
</dbReference>
<dbReference type="InterPro" id="IPR019960">
    <property type="entry name" value="T1SS_VCA0849"/>
</dbReference>
<evidence type="ECO:0000256" key="1">
    <source>
        <dbReference type="ARBA" id="ARBA00022837"/>
    </source>
</evidence>
<gene>
    <name evidence="2" type="primary">algE2</name>
    <name evidence="2" type="ORF">ERS013165_02413</name>
</gene>
<dbReference type="InterPro" id="IPR001343">
    <property type="entry name" value="Hemolysn_Ca-bd"/>
</dbReference>
<dbReference type="Gene3D" id="2.150.10.10">
    <property type="entry name" value="Serralysin-like metalloprotease, C-terminal"/>
    <property type="match status" value="1"/>
</dbReference>